<dbReference type="KEGG" id="cma:Cmaq_0485"/>
<gene>
    <name evidence="3" type="ordered locus">Cmaq_0485</name>
</gene>
<dbReference type="Gene3D" id="3.30.110.40">
    <property type="entry name" value="TusA-like domain"/>
    <property type="match status" value="1"/>
</dbReference>
<dbReference type="Proteomes" id="UP000001137">
    <property type="component" value="Chromosome"/>
</dbReference>
<feature type="domain" description="UPF0033" evidence="2">
    <location>
        <begin position="7"/>
        <end position="75"/>
    </location>
</feature>
<name>A8MBY7_CALMQ</name>
<dbReference type="InterPro" id="IPR001455">
    <property type="entry name" value="TusA-like"/>
</dbReference>
<dbReference type="PANTHER" id="PTHR33279:SF6">
    <property type="entry name" value="SULFUR CARRIER PROTEIN YEDF-RELATED"/>
    <property type="match status" value="1"/>
</dbReference>
<organism evidence="3 4">
    <name type="scientific">Caldivirga maquilingensis (strain ATCC 700844 / DSM 13496 / JCM 10307 / IC-167)</name>
    <dbReference type="NCBI Taxonomy" id="397948"/>
    <lineage>
        <taxon>Archaea</taxon>
        <taxon>Thermoproteota</taxon>
        <taxon>Thermoprotei</taxon>
        <taxon>Thermoproteales</taxon>
        <taxon>Thermoproteaceae</taxon>
        <taxon>Caldivirga</taxon>
    </lineage>
</organism>
<dbReference type="RefSeq" id="WP_012185550.1">
    <property type="nucleotide sequence ID" value="NC_009954.1"/>
</dbReference>
<dbReference type="GeneID" id="5709922"/>
<dbReference type="PANTHER" id="PTHR33279">
    <property type="entry name" value="SULFUR CARRIER PROTEIN YEDF-RELATED"/>
    <property type="match status" value="1"/>
</dbReference>
<sequence>MAQGGKITVDARGIACPGPITELIKAYRNAKNGDLIEVWATDPGFEPDLKAWINRTGNQLVELRKEQDKIIAVVKVTAKR</sequence>
<evidence type="ECO:0000313" key="3">
    <source>
        <dbReference type="EMBL" id="ABW01330.1"/>
    </source>
</evidence>
<dbReference type="STRING" id="397948.Cmaq_0485"/>
<dbReference type="InterPro" id="IPR036868">
    <property type="entry name" value="TusA-like_sf"/>
</dbReference>
<dbReference type="AlphaFoldDB" id="A8MBY7"/>
<comment type="similarity">
    <text evidence="1">Belongs to the sulfur carrier protein TusA family.</text>
</comment>
<reference evidence="3 4" key="1">
    <citation type="submission" date="2007-10" db="EMBL/GenBank/DDBJ databases">
        <title>Complete sequence of Caldivirga maquilingensis IC-167.</title>
        <authorList>
            <consortium name="US DOE Joint Genome Institute"/>
            <person name="Copeland A."/>
            <person name="Lucas S."/>
            <person name="Lapidus A."/>
            <person name="Barry K."/>
            <person name="Glavina del Rio T."/>
            <person name="Dalin E."/>
            <person name="Tice H."/>
            <person name="Pitluck S."/>
            <person name="Saunders E."/>
            <person name="Brettin T."/>
            <person name="Bruce D."/>
            <person name="Detter J.C."/>
            <person name="Han C."/>
            <person name="Schmutz J."/>
            <person name="Larimer F."/>
            <person name="Land M."/>
            <person name="Hauser L."/>
            <person name="Kyrpides N."/>
            <person name="Ivanova N."/>
            <person name="Biddle J.F."/>
            <person name="Zhang Z."/>
            <person name="Fitz-Gibbon S.T."/>
            <person name="Lowe T.M."/>
            <person name="Saltikov C."/>
            <person name="House C.H."/>
            <person name="Richardson P."/>
        </authorList>
    </citation>
    <scope>NUCLEOTIDE SEQUENCE [LARGE SCALE GENOMIC DNA]</scope>
    <source>
        <strain evidence="4">ATCC 700844 / DSM 13496 / JCM 10307 / IC-167</strain>
    </source>
</reference>
<evidence type="ECO:0000259" key="2">
    <source>
        <dbReference type="Pfam" id="PF01206"/>
    </source>
</evidence>
<evidence type="ECO:0000256" key="1">
    <source>
        <dbReference type="ARBA" id="ARBA00008984"/>
    </source>
</evidence>
<dbReference type="eggNOG" id="arCOG02062">
    <property type="taxonomic scope" value="Archaea"/>
</dbReference>
<dbReference type="SUPFAM" id="SSF64307">
    <property type="entry name" value="SirA-like"/>
    <property type="match status" value="1"/>
</dbReference>
<dbReference type="HOGENOM" id="CLU_165255_1_2_2"/>
<dbReference type="EMBL" id="CP000852">
    <property type="protein sequence ID" value="ABW01330.1"/>
    <property type="molecule type" value="Genomic_DNA"/>
</dbReference>
<evidence type="ECO:0000313" key="4">
    <source>
        <dbReference type="Proteomes" id="UP000001137"/>
    </source>
</evidence>
<proteinExistence type="inferred from homology"/>
<dbReference type="Pfam" id="PF01206">
    <property type="entry name" value="TusA"/>
    <property type="match status" value="1"/>
</dbReference>
<accession>A8MBY7</accession>
<keyword evidence="4" id="KW-1185">Reference proteome</keyword>
<protein>
    <submittedName>
        <fullName evidence="3">SirA family protein</fullName>
    </submittedName>
</protein>